<evidence type="ECO:0000256" key="2">
    <source>
        <dbReference type="ARBA" id="ARBA00022475"/>
    </source>
</evidence>
<dbReference type="Pfam" id="PF04347">
    <property type="entry name" value="FliO"/>
    <property type="match status" value="1"/>
</dbReference>
<organism evidence="9 10">
    <name type="scientific">Stratiformator vulcanicus</name>
    <dbReference type="NCBI Taxonomy" id="2527980"/>
    <lineage>
        <taxon>Bacteria</taxon>
        <taxon>Pseudomonadati</taxon>
        <taxon>Planctomycetota</taxon>
        <taxon>Planctomycetia</taxon>
        <taxon>Planctomycetales</taxon>
        <taxon>Planctomycetaceae</taxon>
        <taxon>Stratiformator</taxon>
    </lineage>
</organism>
<evidence type="ECO:0000256" key="1">
    <source>
        <dbReference type="ARBA" id="ARBA00004236"/>
    </source>
</evidence>
<keyword evidence="8" id="KW-0732">Signal</keyword>
<keyword evidence="9" id="KW-0969">Cilium</keyword>
<sequence length="316" mass="34090" precursor="true">MDGLPPFAQKMLFRKDTSRAKHIGSCRLWVSFLLIIASFANSAAAQGVGAETTTWNHEAGRFVSAPAPASAQVPATPQTPAEPRRSTPQPRLELAPLEESADPPARPLPQLTPRGETSELQTTSGRGTQSWTVVMALLFVVLLAAGATRYWAKFGSQRATIGSSGPVEVLHRTRLNSRSHVMLIRVGNRVLAVGATADGLSTLSEITEPDEVAELIEGVQGNRNSPAKAFQTLLKPKLNETQREAARPSFSQFAEEHQPRSAQAGIDRPTESVSEPVIDPGQRLAERLRRRDEASAATSHQSGRATRRSEGGERVA</sequence>
<keyword evidence="9" id="KW-0282">Flagellum</keyword>
<comment type="subcellular location">
    <subcellularLocation>
        <location evidence="1">Cell membrane</location>
    </subcellularLocation>
</comment>
<feature type="signal peptide" evidence="8">
    <location>
        <begin position="1"/>
        <end position="45"/>
    </location>
</feature>
<keyword evidence="10" id="KW-1185">Reference proteome</keyword>
<evidence type="ECO:0000313" key="10">
    <source>
        <dbReference type="Proteomes" id="UP000317318"/>
    </source>
</evidence>
<keyword evidence="4 7" id="KW-1133">Transmembrane helix</keyword>
<keyword evidence="9" id="KW-0966">Cell projection</keyword>
<evidence type="ECO:0000256" key="6">
    <source>
        <dbReference type="SAM" id="MobiDB-lite"/>
    </source>
</evidence>
<keyword evidence="2" id="KW-1003">Cell membrane</keyword>
<evidence type="ECO:0000256" key="3">
    <source>
        <dbReference type="ARBA" id="ARBA00022692"/>
    </source>
</evidence>
<dbReference type="GO" id="GO:0044781">
    <property type="term" value="P:bacterial-type flagellum organization"/>
    <property type="evidence" value="ECO:0007669"/>
    <property type="project" value="InterPro"/>
</dbReference>
<feature type="chain" id="PRO_5021915012" evidence="8">
    <location>
        <begin position="46"/>
        <end position="316"/>
    </location>
</feature>
<feature type="transmembrane region" description="Helical" evidence="7">
    <location>
        <begin position="131"/>
        <end position="152"/>
    </location>
</feature>
<keyword evidence="3 7" id="KW-0812">Transmembrane</keyword>
<dbReference type="Proteomes" id="UP000317318">
    <property type="component" value="Chromosome"/>
</dbReference>
<feature type="compositionally biased region" description="Basic and acidic residues" evidence="6">
    <location>
        <begin position="237"/>
        <end position="246"/>
    </location>
</feature>
<evidence type="ECO:0000256" key="4">
    <source>
        <dbReference type="ARBA" id="ARBA00022989"/>
    </source>
</evidence>
<evidence type="ECO:0000256" key="8">
    <source>
        <dbReference type="SAM" id="SignalP"/>
    </source>
</evidence>
<feature type="region of interest" description="Disordered" evidence="6">
    <location>
        <begin position="65"/>
        <end position="126"/>
    </location>
</feature>
<protein>
    <submittedName>
        <fullName evidence="9">Flagellar biosynthesis protein, FliO</fullName>
    </submittedName>
</protein>
<evidence type="ECO:0000256" key="5">
    <source>
        <dbReference type="ARBA" id="ARBA00023136"/>
    </source>
</evidence>
<dbReference type="OrthoDB" id="286691at2"/>
<dbReference type="GO" id="GO:0016020">
    <property type="term" value="C:membrane"/>
    <property type="evidence" value="ECO:0007669"/>
    <property type="project" value="InterPro"/>
</dbReference>
<feature type="compositionally biased region" description="Basic and acidic residues" evidence="6">
    <location>
        <begin position="307"/>
        <end position="316"/>
    </location>
</feature>
<dbReference type="KEGG" id="svp:Pan189_34490"/>
<evidence type="ECO:0000313" key="9">
    <source>
        <dbReference type="EMBL" id="QDT39047.1"/>
    </source>
</evidence>
<name>A0A517R575_9PLAN</name>
<gene>
    <name evidence="9" type="ORF">Pan189_34490</name>
</gene>
<feature type="compositionally biased region" description="Low complexity" evidence="6">
    <location>
        <begin position="65"/>
        <end position="81"/>
    </location>
</feature>
<dbReference type="RefSeq" id="WP_145365200.1">
    <property type="nucleotide sequence ID" value="NZ_CP036268.1"/>
</dbReference>
<feature type="compositionally biased region" description="Basic and acidic residues" evidence="6">
    <location>
        <begin position="284"/>
        <end position="294"/>
    </location>
</feature>
<dbReference type="AlphaFoldDB" id="A0A517R575"/>
<evidence type="ECO:0000256" key="7">
    <source>
        <dbReference type="SAM" id="Phobius"/>
    </source>
</evidence>
<dbReference type="InterPro" id="IPR022781">
    <property type="entry name" value="Flagellar_biosynth_FliO"/>
</dbReference>
<feature type="region of interest" description="Disordered" evidence="6">
    <location>
        <begin position="235"/>
        <end position="316"/>
    </location>
</feature>
<keyword evidence="5 7" id="KW-0472">Membrane</keyword>
<proteinExistence type="predicted"/>
<dbReference type="EMBL" id="CP036268">
    <property type="protein sequence ID" value="QDT39047.1"/>
    <property type="molecule type" value="Genomic_DNA"/>
</dbReference>
<accession>A0A517R575</accession>
<reference evidence="9 10" key="1">
    <citation type="submission" date="2019-02" db="EMBL/GenBank/DDBJ databases">
        <title>Deep-cultivation of Planctomycetes and their phenomic and genomic characterization uncovers novel biology.</title>
        <authorList>
            <person name="Wiegand S."/>
            <person name="Jogler M."/>
            <person name="Boedeker C."/>
            <person name="Pinto D."/>
            <person name="Vollmers J."/>
            <person name="Rivas-Marin E."/>
            <person name="Kohn T."/>
            <person name="Peeters S.H."/>
            <person name="Heuer A."/>
            <person name="Rast P."/>
            <person name="Oberbeckmann S."/>
            <person name="Bunk B."/>
            <person name="Jeske O."/>
            <person name="Meyerdierks A."/>
            <person name="Storesund J.E."/>
            <person name="Kallscheuer N."/>
            <person name="Luecker S."/>
            <person name="Lage O.M."/>
            <person name="Pohl T."/>
            <person name="Merkel B.J."/>
            <person name="Hornburger P."/>
            <person name="Mueller R.-W."/>
            <person name="Bruemmer F."/>
            <person name="Labrenz M."/>
            <person name="Spormann A.M."/>
            <person name="Op den Camp H."/>
            <person name="Overmann J."/>
            <person name="Amann R."/>
            <person name="Jetten M.S.M."/>
            <person name="Mascher T."/>
            <person name="Medema M.H."/>
            <person name="Devos D.P."/>
            <person name="Kaster A.-K."/>
            <person name="Ovreas L."/>
            <person name="Rohde M."/>
            <person name="Galperin M.Y."/>
            <person name="Jogler C."/>
        </authorList>
    </citation>
    <scope>NUCLEOTIDE SEQUENCE [LARGE SCALE GENOMIC DNA]</scope>
    <source>
        <strain evidence="9 10">Pan189</strain>
    </source>
</reference>